<dbReference type="InterPro" id="IPR020904">
    <property type="entry name" value="Sc_DH/Rdtase_CS"/>
</dbReference>
<dbReference type="AlphaFoldDB" id="D6PDM8"/>
<dbReference type="GO" id="GO:0016491">
    <property type="term" value="F:oxidoreductase activity"/>
    <property type="evidence" value="ECO:0007669"/>
    <property type="project" value="UniProtKB-KW"/>
</dbReference>
<comment type="similarity">
    <text evidence="1">Belongs to the short-chain dehydrogenases/reductases (SDR) family.</text>
</comment>
<dbReference type="PRINTS" id="PR00081">
    <property type="entry name" value="GDHRDH"/>
</dbReference>
<dbReference type="CDD" id="cd05233">
    <property type="entry name" value="SDR_c"/>
    <property type="match status" value="1"/>
</dbReference>
<evidence type="ECO:0000256" key="1">
    <source>
        <dbReference type="ARBA" id="ARBA00006484"/>
    </source>
</evidence>
<dbReference type="Pfam" id="PF13561">
    <property type="entry name" value="adh_short_C2"/>
    <property type="match status" value="1"/>
</dbReference>
<accession>D6PDM8</accession>
<evidence type="ECO:0000313" key="3">
    <source>
        <dbReference type="EMBL" id="ADD93829.1"/>
    </source>
</evidence>
<dbReference type="PROSITE" id="PS00061">
    <property type="entry name" value="ADH_SHORT"/>
    <property type="match status" value="1"/>
</dbReference>
<dbReference type="PANTHER" id="PTHR24321">
    <property type="entry name" value="DEHYDROGENASES, SHORT CHAIN"/>
    <property type="match status" value="1"/>
</dbReference>
<dbReference type="InterPro" id="IPR036291">
    <property type="entry name" value="NAD(P)-bd_dom_sf"/>
</dbReference>
<protein>
    <submittedName>
        <fullName evidence="3">Short chain dehydrogenase/reductase SDR</fullName>
    </submittedName>
</protein>
<dbReference type="Gene3D" id="3.40.50.720">
    <property type="entry name" value="NAD(P)-binding Rossmann-like Domain"/>
    <property type="match status" value="1"/>
</dbReference>
<evidence type="ECO:0000256" key="2">
    <source>
        <dbReference type="ARBA" id="ARBA00023002"/>
    </source>
</evidence>
<dbReference type="EMBL" id="GU942999">
    <property type="protein sequence ID" value="ADD93829.1"/>
    <property type="molecule type" value="Genomic_DNA"/>
</dbReference>
<keyword evidence="2" id="KW-0560">Oxidoreductase</keyword>
<name>D6PDM8_9BACT</name>
<dbReference type="InterPro" id="IPR002347">
    <property type="entry name" value="SDR_fam"/>
</dbReference>
<dbReference type="PANTHER" id="PTHR24321:SF8">
    <property type="entry name" value="ESTRADIOL 17-BETA-DEHYDROGENASE 8-RELATED"/>
    <property type="match status" value="1"/>
</dbReference>
<dbReference type="PRINTS" id="PR00080">
    <property type="entry name" value="SDRFAMILY"/>
</dbReference>
<organism evidence="3">
    <name type="scientific">uncultured marine bacterium MedDCM-OCT-S05-C75</name>
    <dbReference type="NCBI Taxonomy" id="743067"/>
    <lineage>
        <taxon>Bacteria</taxon>
        <taxon>environmental samples</taxon>
    </lineage>
</organism>
<reference evidence="3" key="1">
    <citation type="journal article" date="2010" name="ISME J.">
        <title>Metagenome of the Mediterranean deep chlorophyll maximum studied by direct and fosmid library 454 pyrosequencing.</title>
        <authorList>
            <person name="Ghai R."/>
            <person name="Martin-Cuadrado A.B."/>
            <person name="Molto A.G."/>
            <person name="Heredia I.G."/>
            <person name="Cabrera R."/>
            <person name="Martin J."/>
            <person name="Verdu M."/>
            <person name="Deschamps P."/>
            <person name="Moreira D."/>
            <person name="Lopez-Garcia P."/>
            <person name="Mira A."/>
            <person name="Rodriguez-Valera F."/>
        </authorList>
    </citation>
    <scope>NUCLEOTIDE SEQUENCE</scope>
</reference>
<sequence>MLTEKRIVITGAGSGIGRATSILAAGYGAKIVCVDLSDSVNSTVEEIVHNGGAATAVQADVSDETAVADFITQCATLYGGIDGIYANAGVSGGRKSLTELTVEDWQRTLAVNTVGVFLAIKHSVPHFVNQGQGAIVCTASVAGLRANAGGVDYSASKAGVISIVQTTAYQLYGTGVRINAICPGLIETGMTKPTFDLARERGKEDRIGQINPAKRYGHPSEISEAACFLLSDRASYVNGQALPVDGGLSASHPWVFPRT</sequence>
<dbReference type="SUPFAM" id="SSF51735">
    <property type="entry name" value="NAD(P)-binding Rossmann-fold domains"/>
    <property type="match status" value="1"/>
</dbReference>
<dbReference type="FunFam" id="3.40.50.720:FF:000084">
    <property type="entry name" value="Short-chain dehydrogenase reductase"/>
    <property type="match status" value="1"/>
</dbReference>
<proteinExistence type="inferred from homology"/>